<feature type="domain" description="Peptidase M3A/M3B catalytic" evidence="9">
    <location>
        <begin position="183"/>
        <end position="360"/>
    </location>
</feature>
<dbReference type="Gene3D" id="1.10.1370.10">
    <property type="entry name" value="Neurolysin, domain 3"/>
    <property type="match status" value="1"/>
</dbReference>
<keyword evidence="5 7" id="KW-0862">Zinc</keyword>
<dbReference type="HOGENOM" id="CLU_001805_1_1_1"/>
<keyword evidence="2 7" id="KW-0645">Protease</keyword>
<dbReference type="Pfam" id="PF01432">
    <property type="entry name" value="Peptidase_M3"/>
    <property type="match status" value="2"/>
</dbReference>
<organism evidence="10">
    <name type="scientific">Talaromyces marneffei PM1</name>
    <dbReference type="NCBI Taxonomy" id="1077442"/>
    <lineage>
        <taxon>Eukaryota</taxon>
        <taxon>Fungi</taxon>
        <taxon>Dikarya</taxon>
        <taxon>Ascomycota</taxon>
        <taxon>Pezizomycotina</taxon>
        <taxon>Eurotiomycetes</taxon>
        <taxon>Eurotiomycetidae</taxon>
        <taxon>Eurotiales</taxon>
        <taxon>Trichocomaceae</taxon>
        <taxon>Talaromyces</taxon>
        <taxon>Talaromyces sect. Talaromyces</taxon>
    </lineage>
</organism>
<dbReference type="InterPro" id="IPR045090">
    <property type="entry name" value="Pept_M3A_M3B"/>
</dbReference>
<dbReference type="PANTHER" id="PTHR11804">
    <property type="entry name" value="PROTEASE M3 THIMET OLIGOPEPTIDASE-RELATED"/>
    <property type="match status" value="1"/>
</dbReference>
<evidence type="ECO:0000256" key="1">
    <source>
        <dbReference type="ARBA" id="ARBA00006040"/>
    </source>
</evidence>
<dbReference type="InterPro" id="IPR001567">
    <property type="entry name" value="Pept_M3A_M3B_dom"/>
</dbReference>
<feature type="coiled-coil region" evidence="8">
    <location>
        <begin position="22"/>
        <end position="69"/>
    </location>
</feature>
<feature type="domain" description="Peptidase M3A/M3B catalytic" evidence="9">
    <location>
        <begin position="403"/>
        <end position="687"/>
    </location>
</feature>
<keyword evidence="8" id="KW-0175">Coiled coil</keyword>
<evidence type="ECO:0000256" key="4">
    <source>
        <dbReference type="ARBA" id="ARBA00022801"/>
    </source>
</evidence>
<sequence>MATSHLHKRPPQATPASVRDSMNRLLEQSRNLHNRLAISRDEHSPVYQYASLGAELRGASREVAQLLEEFEIEKYMRDDLFKIVDTVKKDPSSQNLDIQARHYLNSEHRKYVANGLGLEPGPLRDRFKEIKKQMNVLGVEFQSNLDEDRGEIRVSIQDLDERDPGQDGMVKVTLQYADYFPIMDNARNSKTRKRLFLAFKNKCKGNVPLFREMMILRDEAARLLGDANYAAYQLGDRLVTSPEKVNSFLDDLRCRLADRGAEELKRLKALKTADREGEPAGGEQYCLWDYRYYNRLLLEKDYQIDQQEIAEFFPLNKTLEGMLDIFSRLFGLVFYEVDASNQTKDLTWYPDVRIFHVWDDDDDGGEFVGVGISISRFSATARSERIAHRYGITISLAPPEQPRYLYLDLYARDGKRGHPFNINLQPGFEYENGDRSYPSTVLLCSFAKPAGTKPCLLHHSDMVTLFHELGHGIHDLVRKTRYSRFHGTMTVLDFCETPSKMLENWCWLSRPLQSLSHHYETGEPIPQSMVDNLIRVKKVNSGLFYLRQLHISIFDLHIHQPPSHASILNTDITSTYNSLWQSITQMAGPSGETTATDTGGNDWGHGYATFFHLLSDYGAGYYSYLLADVYALDMFHSVFKSDPLNPEQGRRYRRMVLEKGGSQPEMKTLSDFLGREATTQAFYEELAIGGRSRIC</sequence>
<dbReference type="InterPro" id="IPR024077">
    <property type="entry name" value="Neurolysin/TOP_dom2"/>
</dbReference>
<dbReference type="AlphaFoldDB" id="A0A093VIX0"/>
<evidence type="ECO:0000256" key="6">
    <source>
        <dbReference type="ARBA" id="ARBA00023049"/>
    </source>
</evidence>
<dbReference type="GO" id="GO:0046872">
    <property type="term" value="F:metal ion binding"/>
    <property type="evidence" value="ECO:0007669"/>
    <property type="project" value="UniProtKB-UniRule"/>
</dbReference>
<evidence type="ECO:0000256" key="3">
    <source>
        <dbReference type="ARBA" id="ARBA00022723"/>
    </source>
</evidence>
<evidence type="ECO:0000256" key="7">
    <source>
        <dbReference type="RuleBase" id="RU003435"/>
    </source>
</evidence>
<dbReference type="Gene3D" id="1.10.1370.40">
    <property type="match status" value="2"/>
</dbReference>
<evidence type="ECO:0000256" key="2">
    <source>
        <dbReference type="ARBA" id="ARBA00022670"/>
    </source>
</evidence>
<comment type="cofactor">
    <cofactor evidence="7">
        <name>Zn(2+)</name>
        <dbReference type="ChEBI" id="CHEBI:29105"/>
    </cofactor>
    <text evidence="7">Binds 1 zinc ion.</text>
</comment>
<dbReference type="eggNOG" id="KOG2089">
    <property type="taxonomic scope" value="Eukaryota"/>
</dbReference>
<name>A0A093VIX0_TALMA</name>
<dbReference type="EMBL" id="JPOX01000003">
    <property type="protein sequence ID" value="KFX52125.1"/>
    <property type="molecule type" value="Genomic_DNA"/>
</dbReference>
<keyword evidence="4 7" id="KW-0378">Hydrolase</keyword>
<dbReference type="PANTHER" id="PTHR11804:SF84">
    <property type="entry name" value="SACCHAROLYSIN"/>
    <property type="match status" value="1"/>
</dbReference>
<evidence type="ECO:0000313" key="10">
    <source>
        <dbReference type="EMBL" id="KFX52125.1"/>
    </source>
</evidence>
<dbReference type="InterPro" id="IPR024080">
    <property type="entry name" value="Neurolysin/TOP_N"/>
</dbReference>
<dbReference type="Gene3D" id="1.20.1050.40">
    <property type="entry name" value="Endopeptidase. Chain P, domain 1"/>
    <property type="match status" value="1"/>
</dbReference>
<protein>
    <submittedName>
        <fullName evidence="10">Saccharolysin</fullName>
    </submittedName>
</protein>
<reference evidence="10" key="1">
    <citation type="journal article" date="2014" name="PLoS Genet.">
        <title>Signature Gene Expression Reveals Novel Clues to the Molecular Mechanisms of Dimorphic Transition in Penicillium marneffei.</title>
        <authorList>
            <person name="Yang E."/>
            <person name="Wang G."/>
            <person name="Cai J."/>
            <person name="Woo P.C."/>
            <person name="Lau S.K."/>
            <person name="Yuen K.-Y."/>
            <person name="Chow W.-N."/>
            <person name="Lin X."/>
        </authorList>
    </citation>
    <scope>NUCLEOTIDE SEQUENCE [LARGE SCALE GENOMIC DNA]</scope>
    <source>
        <strain evidence="10">PM1</strain>
    </source>
</reference>
<comment type="similarity">
    <text evidence="1 7">Belongs to the peptidase M3 family.</text>
</comment>
<keyword evidence="3 7" id="KW-0479">Metal-binding</keyword>
<dbReference type="GO" id="GO:0004222">
    <property type="term" value="F:metalloendopeptidase activity"/>
    <property type="evidence" value="ECO:0007669"/>
    <property type="project" value="InterPro"/>
</dbReference>
<dbReference type="GO" id="GO:0006508">
    <property type="term" value="P:proteolysis"/>
    <property type="evidence" value="ECO:0007669"/>
    <property type="project" value="UniProtKB-KW"/>
</dbReference>
<evidence type="ECO:0000256" key="5">
    <source>
        <dbReference type="ARBA" id="ARBA00022833"/>
    </source>
</evidence>
<evidence type="ECO:0000256" key="8">
    <source>
        <dbReference type="SAM" id="Coils"/>
    </source>
</evidence>
<evidence type="ECO:0000259" key="9">
    <source>
        <dbReference type="Pfam" id="PF01432"/>
    </source>
</evidence>
<gene>
    <name evidence="10" type="ORF">GQ26_0030850</name>
</gene>
<dbReference type="GO" id="GO:0005758">
    <property type="term" value="C:mitochondrial intermembrane space"/>
    <property type="evidence" value="ECO:0007669"/>
    <property type="project" value="TreeGrafter"/>
</dbReference>
<dbReference type="CDD" id="cd06455">
    <property type="entry name" value="M3A_TOP"/>
    <property type="match status" value="1"/>
</dbReference>
<keyword evidence="6 7" id="KW-0482">Metalloprotease</keyword>
<comment type="caution">
    <text evidence="10">The sequence shown here is derived from an EMBL/GenBank/DDBJ whole genome shotgun (WGS) entry which is preliminary data.</text>
</comment>
<dbReference type="GO" id="GO:0006518">
    <property type="term" value="P:peptide metabolic process"/>
    <property type="evidence" value="ECO:0007669"/>
    <property type="project" value="TreeGrafter"/>
</dbReference>
<accession>A0A093VIX0</accession>
<proteinExistence type="inferred from homology"/>
<dbReference type="SUPFAM" id="SSF55486">
    <property type="entry name" value="Metalloproteases ('zincins'), catalytic domain"/>
    <property type="match status" value="1"/>
</dbReference>